<feature type="compositionally biased region" description="Polar residues" evidence="5">
    <location>
        <begin position="1"/>
        <end position="17"/>
    </location>
</feature>
<gene>
    <name evidence="7" type="ORF">STAS_33922</name>
</gene>
<dbReference type="AlphaFoldDB" id="A0A5A7RG71"/>
<feature type="region of interest" description="Disordered" evidence="5">
    <location>
        <begin position="133"/>
        <end position="154"/>
    </location>
</feature>
<dbReference type="SUPFAM" id="SSF51445">
    <property type="entry name" value="(Trans)glycosidases"/>
    <property type="match status" value="1"/>
</dbReference>
<evidence type="ECO:0000313" key="7">
    <source>
        <dbReference type="EMBL" id="GER56207.1"/>
    </source>
</evidence>
<feature type="compositionally biased region" description="Basic and acidic residues" evidence="5">
    <location>
        <begin position="70"/>
        <end position="84"/>
    </location>
</feature>
<feature type="domain" description="BES1/BZR1 plant transcription factor N-terminal" evidence="6">
    <location>
        <begin position="71"/>
        <end position="267"/>
    </location>
</feature>
<keyword evidence="4" id="KW-0326">Glycosidase</keyword>
<dbReference type="OrthoDB" id="1660156at2759"/>
<dbReference type="EMBL" id="BKCP01012625">
    <property type="protein sequence ID" value="GER56207.1"/>
    <property type="molecule type" value="Genomic_DNA"/>
</dbReference>
<protein>
    <recommendedName>
        <fullName evidence="4">Beta-amylase</fullName>
        <ecNumber evidence="4">3.2.1.2</ecNumber>
    </recommendedName>
</protein>
<evidence type="ECO:0000256" key="2">
    <source>
        <dbReference type="ARBA" id="ARBA00023277"/>
    </source>
</evidence>
<dbReference type="PANTHER" id="PTHR31352">
    <property type="entry name" value="BETA-AMYLASE 1, CHLOROPLASTIC"/>
    <property type="match status" value="1"/>
</dbReference>
<name>A0A5A7RG71_STRAF</name>
<evidence type="ECO:0000256" key="1">
    <source>
        <dbReference type="ARBA" id="ARBA00005652"/>
    </source>
</evidence>
<dbReference type="Gene3D" id="3.20.20.80">
    <property type="entry name" value="Glycosidases"/>
    <property type="match status" value="1"/>
</dbReference>
<accession>A0A5A7RG71</accession>
<dbReference type="Pfam" id="PF01373">
    <property type="entry name" value="Glyco_hydro_14"/>
    <property type="match status" value="1"/>
</dbReference>
<dbReference type="GO" id="GO:0006355">
    <property type="term" value="P:regulation of DNA-templated transcription"/>
    <property type="evidence" value="ECO:0007669"/>
    <property type="project" value="UniProtKB-ARBA"/>
</dbReference>
<proteinExistence type="inferred from homology"/>
<comment type="caution">
    <text evidence="7">The sequence shown here is derived from an EMBL/GenBank/DDBJ whole genome shotgun (WGS) entry which is preliminary data.</text>
</comment>
<comment type="catalytic activity">
    <reaction evidence="4">
        <text>Hydrolysis of (1-&gt;4)-alpha-D-glucosidic linkages in polysaccharides so as to remove successive maltose units from the non-reducing ends of the chains.</text>
        <dbReference type="EC" id="3.2.1.2"/>
    </reaction>
</comment>
<keyword evidence="3 4" id="KW-0624">Polysaccharide degradation</keyword>
<evidence type="ECO:0000259" key="6">
    <source>
        <dbReference type="Pfam" id="PF05687"/>
    </source>
</evidence>
<dbReference type="Pfam" id="PF05687">
    <property type="entry name" value="BES1_N"/>
    <property type="match status" value="1"/>
</dbReference>
<dbReference type="GO" id="GO:0000272">
    <property type="term" value="P:polysaccharide catabolic process"/>
    <property type="evidence" value="ECO:0007669"/>
    <property type="project" value="UniProtKB-KW"/>
</dbReference>
<sequence length="724" mass="82846">MNTAGNNTMNHRFSTAAQDLDPHQSQQPPPTSTSAHPYHPQPQPQPQRRLRGFAATNSNANTMAVGATETKSRKEREKEKERTKLRERHRRAITSRMLAGLRQYGNFPLPSRADMNDVIAALAREAGWTVDADGTTYRHSSPAPPQPQPQLQQPPIAHFNSFQKNNIIDVSNVLLDCHSYRTMSPWQHSTAYPYNLLFEQGPHPVQPVESPLYTSSLKNCSTRSSLECQPSSLRIDEDLSPTSLDSIVVERNAKLDKYSSPSAINSIECLETGQLMQDVGCREHGTGPSTPYIPVYARLTTGLINNFCQLMNPEGIKEELHNLKSLCVDGIIVDCWWGVVEAWTPKKYEWSGYREMFNIIQEFGMKLQVVMAFHEYGGQDSGGIFISLPQWVLEIGKSNQDIFFTDRERRRNTECLSWGIDQERVLRGRTAIEVYFDFMRSFRIEFDDLFTEGLISAIEIGLGASGELKYPSFSERMGWRYPGIGEFQCYDKYLLQNLKKAAKLRGHSFWARAPDNAGYYNSKPHETGFFCERGDYDSYYGRFFLQWYSSVLIDHADNVLSLASLAFEEMQIVVKIPTIYWWYKTRSHAAELTAGYYNPSNRDGYSHLFEVLRKHDVTMKFDIPELKPSYEPMDDPLSDPQGLSWQVINSAWEKGLSVAGQNAQACYEKEGFMRLVKTARPRNHPDCRHFSFFVFQQPLPLVQRSICFSEIDYFIKSMHGDDVD</sequence>
<comment type="similarity">
    <text evidence="1 4">Belongs to the glycosyl hydrolase 14 family.</text>
</comment>
<dbReference type="InterPro" id="IPR008540">
    <property type="entry name" value="BES1_N"/>
</dbReference>
<dbReference type="GO" id="GO:0016161">
    <property type="term" value="F:beta-amylase activity"/>
    <property type="evidence" value="ECO:0007669"/>
    <property type="project" value="UniProtKB-EC"/>
</dbReference>
<dbReference type="InterPro" id="IPR001554">
    <property type="entry name" value="Glyco_hydro_14"/>
</dbReference>
<keyword evidence="2 4" id="KW-0119">Carbohydrate metabolism</keyword>
<keyword evidence="4" id="KW-0378">Hydrolase</keyword>
<evidence type="ECO:0000256" key="4">
    <source>
        <dbReference type="RuleBase" id="RU000509"/>
    </source>
</evidence>
<reference evidence="8" key="1">
    <citation type="journal article" date="2019" name="Curr. Biol.">
        <title>Genome Sequence of Striga asiatica Provides Insight into the Evolution of Plant Parasitism.</title>
        <authorList>
            <person name="Yoshida S."/>
            <person name="Kim S."/>
            <person name="Wafula E.K."/>
            <person name="Tanskanen J."/>
            <person name="Kim Y.M."/>
            <person name="Honaas L."/>
            <person name="Yang Z."/>
            <person name="Spallek T."/>
            <person name="Conn C.E."/>
            <person name="Ichihashi Y."/>
            <person name="Cheong K."/>
            <person name="Cui S."/>
            <person name="Der J.P."/>
            <person name="Gundlach H."/>
            <person name="Jiao Y."/>
            <person name="Hori C."/>
            <person name="Ishida J.K."/>
            <person name="Kasahara H."/>
            <person name="Kiba T."/>
            <person name="Kim M.S."/>
            <person name="Koo N."/>
            <person name="Laohavisit A."/>
            <person name="Lee Y.H."/>
            <person name="Lumba S."/>
            <person name="McCourt P."/>
            <person name="Mortimer J.C."/>
            <person name="Mutuku J.M."/>
            <person name="Nomura T."/>
            <person name="Sasaki-Sekimoto Y."/>
            <person name="Seto Y."/>
            <person name="Wang Y."/>
            <person name="Wakatake T."/>
            <person name="Sakakibara H."/>
            <person name="Demura T."/>
            <person name="Yamaguchi S."/>
            <person name="Yoneyama K."/>
            <person name="Manabe R.I."/>
            <person name="Nelson D.C."/>
            <person name="Schulman A.H."/>
            <person name="Timko M.P."/>
            <person name="dePamphilis C.W."/>
            <person name="Choi D."/>
            <person name="Shirasu K."/>
        </authorList>
    </citation>
    <scope>NUCLEOTIDE SEQUENCE [LARGE SCALE GENOMIC DNA]</scope>
    <source>
        <strain evidence="8">cv. UVA1</strain>
    </source>
</reference>
<dbReference type="InterPro" id="IPR017853">
    <property type="entry name" value="GH"/>
</dbReference>
<evidence type="ECO:0000313" key="8">
    <source>
        <dbReference type="Proteomes" id="UP000325081"/>
    </source>
</evidence>
<evidence type="ECO:0000256" key="5">
    <source>
        <dbReference type="SAM" id="MobiDB-lite"/>
    </source>
</evidence>
<dbReference type="EC" id="3.2.1.2" evidence="4"/>
<keyword evidence="8" id="KW-1185">Reference proteome</keyword>
<feature type="region of interest" description="Disordered" evidence="5">
    <location>
        <begin position="1"/>
        <end position="87"/>
    </location>
</feature>
<dbReference type="PRINTS" id="PR00750">
    <property type="entry name" value="BETAAMYLASE"/>
</dbReference>
<evidence type="ECO:0000256" key="3">
    <source>
        <dbReference type="ARBA" id="ARBA00023326"/>
    </source>
</evidence>
<dbReference type="PANTHER" id="PTHR31352:SF8">
    <property type="entry name" value="BETA-AMYLASE 8"/>
    <property type="match status" value="1"/>
</dbReference>
<organism evidence="7 8">
    <name type="scientific">Striga asiatica</name>
    <name type="common">Asiatic witchweed</name>
    <name type="synonym">Buchnera asiatica</name>
    <dbReference type="NCBI Taxonomy" id="4170"/>
    <lineage>
        <taxon>Eukaryota</taxon>
        <taxon>Viridiplantae</taxon>
        <taxon>Streptophyta</taxon>
        <taxon>Embryophyta</taxon>
        <taxon>Tracheophyta</taxon>
        <taxon>Spermatophyta</taxon>
        <taxon>Magnoliopsida</taxon>
        <taxon>eudicotyledons</taxon>
        <taxon>Gunneridae</taxon>
        <taxon>Pentapetalae</taxon>
        <taxon>asterids</taxon>
        <taxon>lamiids</taxon>
        <taxon>Lamiales</taxon>
        <taxon>Orobanchaceae</taxon>
        <taxon>Buchnereae</taxon>
        <taxon>Striga</taxon>
    </lineage>
</organism>
<dbReference type="Proteomes" id="UP000325081">
    <property type="component" value="Unassembled WGS sequence"/>
</dbReference>